<proteinExistence type="predicted"/>
<evidence type="ECO:0000313" key="3">
    <source>
        <dbReference type="EMBL" id="KAF1962630.1"/>
    </source>
</evidence>
<evidence type="ECO:0000256" key="1">
    <source>
        <dbReference type="SAM" id="MobiDB-lite"/>
    </source>
</evidence>
<keyword evidence="2" id="KW-1133">Transmembrane helix</keyword>
<organism evidence="3 4">
    <name type="scientific">Byssothecium circinans</name>
    <dbReference type="NCBI Taxonomy" id="147558"/>
    <lineage>
        <taxon>Eukaryota</taxon>
        <taxon>Fungi</taxon>
        <taxon>Dikarya</taxon>
        <taxon>Ascomycota</taxon>
        <taxon>Pezizomycotina</taxon>
        <taxon>Dothideomycetes</taxon>
        <taxon>Pleosporomycetidae</taxon>
        <taxon>Pleosporales</taxon>
        <taxon>Massarineae</taxon>
        <taxon>Massarinaceae</taxon>
        <taxon>Byssothecium</taxon>
    </lineage>
</organism>
<accession>A0A6A5UE96</accession>
<feature type="transmembrane region" description="Helical" evidence="2">
    <location>
        <begin position="314"/>
        <end position="333"/>
    </location>
</feature>
<feature type="region of interest" description="Disordered" evidence="1">
    <location>
        <begin position="1"/>
        <end position="155"/>
    </location>
</feature>
<protein>
    <submittedName>
        <fullName evidence="3">Uncharacterized protein</fullName>
    </submittedName>
</protein>
<name>A0A6A5UE96_9PLEO</name>
<sequence>MARLSVENFSNPSTPNQSSRKSSRFKELFKGGQSRSNLSPLEGKASPQSTSPPKSPIEDIKPGFERVGLVPSERPLPVLIKRAMRRASTSHRESPQETLARQEQELKGVSAPHGLDTKLDASAVKHTSMGASPSPTYQLKDMSADKQSEAAKATAEKEMINRLEYDLQRKIAEREQATTTSLMRRGAFFDILAQQDKDEAAAAEKKPGAVPENDIHEDTMSGPTELEANNHVDGQCPRITEEKSEDTEDIDKPKAPMNTIAMPSRPAPIPEPELETRSLAAKDNIDVIIKPNEEVPSSAIGPFVIHSASTATQVYQVITVLYIAILFIAAIIGPKAFALTAWRLGLFFATYEMARQQLGWNHRGARDVVVGPMKKAIEKFWVVILVVVHKVVEDIVRVVLEARETSEEHQ</sequence>
<feature type="compositionally biased region" description="Polar residues" evidence="1">
    <location>
        <begin position="7"/>
        <end position="20"/>
    </location>
</feature>
<feature type="compositionally biased region" description="Basic and acidic residues" evidence="1">
    <location>
        <begin position="142"/>
        <end position="155"/>
    </location>
</feature>
<feature type="compositionally biased region" description="Basic and acidic residues" evidence="1">
    <location>
        <begin position="90"/>
        <end position="106"/>
    </location>
</feature>
<evidence type="ECO:0000256" key="2">
    <source>
        <dbReference type="SAM" id="Phobius"/>
    </source>
</evidence>
<gene>
    <name evidence="3" type="ORF">CC80DRAFT_541785</name>
</gene>
<evidence type="ECO:0000313" key="4">
    <source>
        <dbReference type="Proteomes" id="UP000800035"/>
    </source>
</evidence>
<dbReference type="Proteomes" id="UP000800035">
    <property type="component" value="Unassembled WGS sequence"/>
</dbReference>
<keyword evidence="2" id="KW-0812">Transmembrane</keyword>
<keyword evidence="4" id="KW-1185">Reference proteome</keyword>
<dbReference type="AlphaFoldDB" id="A0A6A5UE96"/>
<dbReference type="OrthoDB" id="3797732at2759"/>
<keyword evidence="2" id="KW-0472">Membrane</keyword>
<dbReference type="EMBL" id="ML976978">
    <property type="protein sequence ID" value="KAF1962630.1"/>
    <property type="molecule type" value="Genomic_DNA"/>
</dbReference>
<feature type="region of interest" description="Disordered" evidence="1">
    <location>
        <begin position="238"/>
        <end position="270"/>
    </location>
</feature>
<reference evidence="3" key="1">
    <citation type="journal article" date="2020" name="Stud. Mycol.">
        <title>101 Dothideomycetes genomes: a test case for predicting lifestyles and emergence of pathogens.</title>
        <authorList>
            <person name="Haridas S."/>
            <person name="Albert R."/>
            <person name="Binder M."/>
            <person name="Bloem J."/>
            <person name="Labutti K."/>
            <person name="Salamov A."/>
            <person name="Andreopoulos B."/>
            <person name="Baker S."/>
            <person name="Barry K."/>
            <person name="Bills G."/>
            <person name="Bluhm B."/>
            <person name="Cannon C."/>
            <person name="Castanera R."/>
            <person name="Culley D."/>
            <person name="Daum C."/>
            <person name="Ezra D."/>
            <person name="Gonzalez J."/>
            <person name="Henrissat B."/>
            <person name="Kuo A."/>
            <person name="Liang C."/>
            <person name="Lipzen A."/>
            <person name="Lutzoni F."/>
            <person name="Magnuson J."/>
            <person name="Mondo S."/>
            <person name="Nolan M."/>
            <person name="Ohm R."/>
            <person name="Pangilinan J."/>
            <person name="Park H.-J."/>
            <person name="Ramirez L."/>
            <person name="Alfaro M."/>
            <person name="Sun H."/>
            <person name="Tritt A."/>
            <person name="Yoshinaga Y."/>
            <person name="Zwiers L.-H."/>
            <person name="Turgeon B."/>
            <person name="Goodwin S."/>
            <person name="Spatafora J."/>
            <person name="Crous P."/>
            <person name="Grigoriev I."/>
        </authorList>
    </citation>
    <scope>NUCLEOTIDE SEQUENCE</scope>
    <source>
        <strain evidence="3">CBS 675.92</strain>
    </source>
</reference>